<evidence type="ECO:0000256" key="1">
    <source>
        <dbReference type="SAM" id="Phobius"/>
    </source>
</evidence>
<keyword evidence="1" id="KW-0812">Transmembrane</keyword>
<gene>
    <name evidence="2" type="ORF">M6B38_263860</name>
</gene>
<reference evidence="2" key="1">
    <citation type="journal article" date="2023" name="GigaByte">
        <title>Genome assembly of the bearded iris, Iris pallida Lam.</title>
        <authorList>
            <person name="Bruccoleri R.E."/>
            <person name="Oakeley E.J."/>
            <person name="Faust A.M.E."/>
            <person name="Altorfer M."/>
            <person name="Dessus-Babus S."/>
            <person name="Burckhardt D."/>
            <person name="Oertli M."/>
            <person name="Naumann U."/>
            <person name="Petersen F."/>
            <person name="Wong J."/>
        </authorList>
    </citation>
    <scope>NUCLEOTIDE SEQUENCE</scope>
    <source>
        <strain evidence="2">GSM-AAB239-AS_SAM_17_03QT</strain>
    </source>
</reference>
<reference evidence="2" key="2">
    <citation type="submission" date="2023-04" db="EMBL/GenBank/DDBJ databases">
        <authorList>
            <person name="Bruccoleri R.E."/>
            <person name="Oakeley E.J."/>
            <person name="Faust A.-M."/>
            <person name="Dessus-Babus S."/>
            <person name="Altorfer M."/>
            <person name="Burckhardt D."/>
            <person name="Oertli M."/>
            <person name="Naumann U."/>
            <person name="Petersen F."/>
            <person name="Wong J."/>
        </authorList>
    </citation>
    <scope>NUCLEOTIDE SEQUENCE</scope>
    <source>
        <strain evidence="2">GSM-AAB239-AS_SAM_17_03QT</strain>
        <tissue evidence="2">Leaf</tissue>
    </source>
</reference>
<name>A0AAX6IBD0_IRIPA</name>
<proteinExistence type="predicted"/>
<protein>
    <submittedName>
        <fullName evidence="2">Pollen-specific leucine-rich repeat extensin-like protein 3</fullName>
    </submittedName>
</protein>
<dbReference type="EMBL" id="JANAVB010002795">
    <property type="protein sequence ID" value="KAJ6850620.1"/>
    <property type="molecule type" value="Genomic_DNA"/>
</dbReference>
<comment type="caution">
    <text evidence="2">The sequence shown here is derived from an EMBL/GenBank/DDBJ whole genome shotgun (WGS) entry which is preliminary data.</text>
</comment>
<evidence type="ECO:0000313" key="3">
    <source>
        <dbReference type="Proteomes" id="UP001140949"/>
    </source>
</evidence>
<accession>A0AAX6IBD0</accession>
<evidence type="ECO:0000313" key="2">
    <source>
        <dbReference type="EMBL" id="KAJ6850620.1"/>
    </source>
</evidence>
<dbReference type="Proteomes" id="UP001140949">
    <property type="component" value="Unassembled WGS sequence"/>
</dbReference>
<sequence>MSNVHRRSSRAAAFYVSRSTIDHAPAYRPTSTVPSAGAPPRRWPPLSMAAKLRPIPRLPPPMSSQNPLLSLSLFSNTQLSFSLFLLLLISLLHSELCFAIITNVLRERGRWGKK</sequence>
<feature type="transmembrane region" description="Helical" evidence="1">
    <location>
        <begin position="81"/>
        <end position="105"/>
    </location>
</feature>
<keyword evidence="1" id="KW-1133">Transmembrane helix</keyword>
<dbReference type="AlphaFoldDB" id="A0AAX6IBD0"/>
<organism evidence="2 3">
    <name type="scientific">Iris pallida</name>
    <name type="common">Sweet iris</name>
    <dbReference type="NCBI Taxonomy" id="29817"/>
    <lineage>
        <taxon>Eukaryota</taxon>
        <taxon>Viridiplantae</taxon>
        <taxon>Streptophyta</taxon>
        <taxon>Embryophyta</taxon>
        <taxon>Tracheophyta</taxon>
        <taxon>Spermatophyta</taxon>
        <taxon>Magnoliopsida</taxon>
        <taxon>Liliopsida</taxon>
        <taxon>Asparagales</taxon>
        <taxon>Iridaceae</taxon>
        <taxon>Iridoideae</taxon>
        <taxon>Irideae</taxon>
        <taxon>Iris</taxon>
    </lineage>
</organism>
<keyword evidence="1" id="KW-0472">Membrane</keyword>
<keyword evidence="3" id="KW-1185">Reference proteome</keyword>